<keyword evidence="1" id="KW-0472">Membrane</keyword>
<name>A0A9D2G3S2_9LACT</name>
<dbReference type="Proteomes" id="UP000824106">
    <property type="component" value="Unassembled WGS sequence"/>
</dbReference>
<keyword evidence="1" id="KW-1133">Transmembrane helix</keyword>
<protein>
    <submittedName>
        <fullName evidence="2">ABC transporter permease</fullName>
    </submittedName>
</protein>
<comment type="caution">
    <text evidence="2">The sequence shown here is derived from an EMBL/GenBank/DDBJ whole genome shotgun (WGS) entry which is preliminary data.</text>
</comment>
<reference evidence="2" key="1">
    <citation type="journal article" date="2021" name="PeerJ">
        <title>Extensive microbial diversity within the chicken gut microbiome revealed by metagenomics and culture.</title>
        <authorList>
            <person name="Gilroy R."/>
            <person name="Ravi A."/>
            <person name="Getino M."/>
            <person name="Pursley I."/>
            <person name="Horton D.L."/>
            <person name="Alikhan N.F."/>
            <person name="Baker D."/>
            <person name="Gharbi K."/>
            <person name="Hall N."/>
            <person name="Watson M."/>
            <person name="Adriaenssens E.M."/>
            <person name="Foster-Nyarko E."/>
            <person name="Jarju S."/>
            <person name="Secka A."/>
            <person name="Antonio M."/>
            <person name="Oren A."/>
            <person name="Chaudhuri R.R."/>
            <person name="La Ragione R."/>
            <person name="Hildebrand F."/>
            <person name="Pallen M.J."/>
        </authorList>
    </citation>
    <scope>NUCLEOTIDE SEQUENCE</scope>
    <source>
        <strain evidence="2">CHK169-4300</strain>
    </source>
</reference>
<feature type="transmembrane region" description="Helical" evidence="1">
    <location>
        <begin position="12"/>
        <end position="32"/>
    </location>
</feature>
<evidence type="ECO:0000313" key="2">
    <source>
        <dbReference type="EMBL" id="HIZ71882.1"/>
    </source>
</evidence>
<sequence length="49" mass="5690">SRARQGISLEINALSTLLFITSFLLVLGYYCISKQNRHMHRKKKAVVRK</sequence>
<evidence type="ECO:0000313" key="3">
    <source>
        <dbReference type="Proteomes" id="UP000824106"/>
    </source>
</evidence>
<evidence type="ECO:0000256" key="1">
    <source>
        <dbReference type="SAM" id="Phobius"/>
    </source>
</evidence>
<organism evidence="2 3">
    <name type="scientific">Candidatus Atopostipes pullistercoris</name>
    <dbReference type="NCBI Taxonomy" id="2838467"/>
    <lineage>
        <taxon>Bacteria</taxon>
        <taxon>Bacillati</taxon>
        <taxon>Bacillota</taxon>
        <taxon>Bacilli</taxon>
        <taxon>Lactobacillales</taxon>
        <taxon>Carnobacteriaceae</taxon>
        <taxon>Atopostipes</taxon>
    </lineage>
</organism>
<proteinExistence type="predicted"/>
<gene>
    <name evidence="2" type="ORF">H9808_09005</name>
</gene>
<accession>A0A9D2G3S2</accession>
<keyword evidence="1" id="KW-0812">Transmembrane</keyword>
<reference evidence="2" key="2">
    <citation type="submission" date="2021-04" db="EMBL/GenBank/DDBJ databases">
        <authorList>
            <person name="Gilroy R."/>
        </authorList>
    </citation>
    <scope>NUCLEOTIDE SEQUENCE</scope>
    <source>
        <strain evidence="2">CHK169-4300</strain>
    </source>
</reference>
<dbReference type="EMBL" id="DXAZ01000154">
    <property type="protein sequence ID" value="HIZ71882.1"/>
    <property type="molecule type" value="Genomic_DNA"/>
</dbReference>
<feature type="non-terminal residue" evidence="2">
    <location>
        <position position="1"/>
    </location>
</feature>
<dbReference type="AlphaFoldDB" id="A0A9D2G3S2"/>